<dbReference type="InterPro" id="IPR009057">
    <property type="entry name" value="Homeodomain-like_sf"/>
</dbReference>
<accession>A0A9D7LRE0</accession>
<dbReference type="InterPro" id="IPR047655">
    <property type="entry name" value="Transpos_IS630-like"/>
</dbReference>
<dbReference type="SUPFAM" id="SSF46689">
    <property type="entry name" value="Homeodomain-like"/>
    <property type="match status" value="1"/>
</dbReference>
<comment type="caution">
    <text evidence="3">The sequence shown here is derived from an EMBL/GenBank/DDBJ whole genome shotgun (WGS) entry which is preliminary data.</text>
</comment>
<reference evidence="3" key="1">
    <citation type="submission" date="2020-10" db="EMBL/GenBank/DDBJ databases">
        <title>Connecting structure to function with the recovery of over 1000 high-quality activated sludge metagenome-assembled genomes encoding full-length rRNA genes using long-read sequencing.</title>
        <authorList>
            <person name="Singleton C.M."/>
            <person name="Petriglieri F."/>
            <person name="Kristensen J.M."/>
            <person name="Kirkegaard R.H."/>
            <person name="Michaelsen T.Y."/>
            <person name="Andersen M.H."/>
            <person name="Karst S.M."/>
            <person name="Dueholm M.S."/>
            <person name="Nielsen P.H."/>
            <person name="Albertsen M."/>
        </authorList>
    </citation>
    <scope>NUCLEOTIDE SEQUENCE</scope>
    <source>
        <strain evidence="3">OdNE_18-Q3-R46-58_BAT3C.305</strain>
    </source>
</reference>
<dbReference type="InterPro" id="IPR038717">
    <property type="entry name" value="Tc1-like_DDE_dom"/>
</dbReference>
<evidence type="ECO:0000259" key="2">
    <source>
        <dbReference type="Pfam" id="PF13592"/>
    </source>
</evidence>
<dbReference type="PANTHER" id="PTHR46564">
    <property type="entry name" value="TRANSPOSASE"/>
    <property type="match status" value="1"/>
</dbReference>
<dbReference type="PANTHER" id="PTHR46564:SF1">
    <property type="entry name" value="TRANSPOSASE"/>
    <property type="match status" value="1"/>
</dbReference>
<evidence type="ECO:0000313" key="3">
    <source>
        <dbReference type="EMBL" id="MBK8891074.1"/>
    </source>
</evidence>
<name>A0A9D7LRE0_9RHOO</name>
<gene>
    <name evidence="3" type="ORF">IPN75_12275</name>
    <name evidence="4" type="ORF">IPN75_13080</name>
</gene>
<evidence type="ECO:0000313" key="4">
    <source>
        <dbReference type="EMBL" id="MBK8891228.1"/>
    </source>
</evidence>
<dbReference type="EMBL" id="JADKBR010000017">
    <property type="protein sequence ID" value="MBK8891228.1"/>
    <property type="molecule type" value="Genomic_DNA"/>
</dbReference>
<dbReference type="Pfam" id="PF13384">
    <property type="entry name" value="HTH_23"/>
    <property type="match status" value="1"/>
</dbReference>
<dbReference type="Gene3D" id="3.30.420.10">
    <property type="entry name" value="Ribonuclease H-like superfamily/Ribonuclease H"/>
    <property type="match status" value="1"/>
</dbReference>
<dbReference type="Pfam" id="PF13592">
    <property type="entry name" value="HTH_33"/>
    <property type="match status" value="1"/>
</dbReference>
<evidence type="ECO:0000259" key="1">
    <source>
        <dbReference type="Pfam" id="PF13358"/>
    </source>
</evidence>
<sequence>MEKFDARKLPRDAQDEMRRQAMRMREELKLPWKEIARVVGVHVSTVIGWSRRYSMEGSSGLKSKTRGRRYLSGRTLTLAQEWQLRSVIVGENPKQLSLPFALWNRRAVMQLVKVLFDIEMPIRTVGEYLLRWGYTPQRPMKRALEQNPVKVEQWLNDTYPTIAARAKAEGAVIYWGDETAVAEDGHWLRGYAPAGQTPVLAAPSKRHGLSMVSAISNQGLVRFEFIEEAMNTDLFIGFMKRLIADSSQKVFLILDNLRVHHAKLVTAWLAERTDQIEVFYLPPYSPEINPDEYLNRDFKTELRSSDRATSKKVLLHKAATFMERLVKTPERVMAYFKHSAVQYAAI</sequence>
<dbReference type="NCBIfam" id="NF033545">
    <property type="entry name" value="transpos_IS630"/>
    <property type="match status" value="1"/>
</dbReference>
<evidence type="ECO:0000313" key="5">
    <source>
        <dbReference type="Proteomes" id="UP000808146"/>
    </source>
</evidence>
<dbReference type="EMBL" id="JADKBR010000017">
    <property type="protein sequence ID" value="MBK8891074.1"/>
    <property type="molecule type" value="Genomic_DNA"/>
</dbReference>
<dbReference type="InterPro" id="IPR025959">
    <property type="entry name" value="Winged_HTH_dom"/>
</dbReference>
<organism evidence="3 5">
    <name type="scientific">Candidatus Dechloromonas phosphorivorans</name>
    <dbReference type="NCBI Taxonomy" id="2899244"/>
    <lineage>
        <taxon>Bacteria</taxon>
        <taxon>Pseudomonadati</taxon>
        <taxon>Pseudomonadota</taxon>
        <taxon>Betaproteobacteria</taxon>
        <taxon>Rhodocyclales</taxon>
        <taxon>Azonexaceae</taxon>
        <taxon>Dechloromonas</taxon>
    </lineage>
</organism>
<proteinExistence type="predicted"/>
<feature type="domain" description="Tc1-like transposase DDE" evidence="1">
    <location>
        <begin position="173"/>
        <end position="312"/>
    </location>
</feature>
<protein>
    <submittedName>
        <fullName evidence="3">IS630 family transposase</fullName>
    </submittedName>
</protein>
<dbReference type="Proteomes" id="UP000808146">
    <property type="component" value="Unassembled WGS sequence"/>
</dbReference>
<dbReference type="Pfam" id="PF13358">
    <property type="entry name" value="DDE_3"/>
    <property type="match status" value="1"/>
</dbReference>
<dbReference type="GO" id="GO:0003676">
    <property type="term" value="F:nucleic acid binding"/>
    <property type="evidence" value="ECO:0007669"/>
    <property type="project" value="InterPro"/>
</dbReference>
<feature type="domain" description="Winged helix-turn helix" evidence="2">
    <location>
        <begin position="100"/>
        <end position="157"/>
    </location>
</feature>
<dbReference type="AlphaFoldDB" id="A0A9D7LRE0"/>
<dbReference type="InterPro" id="IPR036397">
    <property type="entry name" value="RNaseH_sf"/>
</dbReference>